<comment type="caution">
    <text evidence="2">The sequence shown here is derived from an EMBL/GenBank/DDBJ whole genome shotgun (WGS) entry which is preliminary data.</text>
</comment>
<dbReference type="EMBL" id="JAHMUF010000016">
    <property type="protein sequence ID" value="KAG7192723.1"/>
    <property type="molecule type" value="Genomic_DNA"/>
</dbReference>
<dbReference type="AlphaFoldDB" id="A0A9P7V7W4"/>
<proteinExistence type="predicted"/>
<feature type="compositionally biased region" description="Polar residues" evidence="1">
    <location>
        <begin position="381"/>
        <end position="391"/>
    </location>
</feature>
<dbReference type="RefSeq" id="XP_043048273.1">
    <property type="nucleotide sequence ID" value="XM_043192301.1"/>
</dbReference>
<evidence type="ECO:0000313" key="2">
    <source>
        <dbReference type="EMBL" id="KAG7192723.1"/>
    </source>
</evidence>
<evidence type="ECO:0000256" key="1">
    <source>
        <dbReference type="SAM" id="MobiDB-lite"/>
    </source>
</evidence>
<keyword evidence="3" id="KW-1185">Reference proteome</keyword>
<feature type="region of interest" description="Disordered" evidence="1">
    <location>
        <begin position="507"/>
        <end position="531"/>
    </location>
</feature>
<protein>
    <submittedName>
        <fullName evidence="2">Uncharacterized protein</fullName>
    </submittedName>
</protein>
<reference evidence="2" key="1">
    <citation type="submission" date="2021-03" db="EMBL/GenBank/DDBJ databases">
        <authorList>
            <person name="Palmer J.M."/>
        </authorList>
    </citation>
    <scope>NUCLEOTIDE SEQUENCE</scope>
    <source>
        <strain evidence="2">ARV_011</strain>
    </source>
</reference>
<gene>
    <name evidence="2" type="ORF">KQ657_001506</name>
</gene>
<feature type="region of interest" description="Disordered" evidence="1">
    <location>
        <begin position="381"/>
        <end position="401"/>
    </location>
</feature>
<name>A0A9P7V7W4_9ASCO</name>
<dbReference type="OrthoDB" id="4093447at2759"/>
<sequence>MFNSKNLTLKLNKSLQNLVMDSPATPLEQTLKTPIDTPLNPQATTNYFQVGAGANQHHNNNGIGMNPLFNLSTSSFVTTGFPHPPPIVGDGHSIYNNPHYSQSDDVLTDIDEPYMSSTNSSGSASGGYLPKVYSLLFNSKFDQLLFGIYNNILSLPTTTPFSGNIPPSGLTSKVAHECLTKLMNTPNVSFDLHNVINTDSLRNYNYQPIFLHLIRKRLVELCTFSIADPKLPTLTTITINYGLNGNNSNNTNNNPYSTYSNNRQLSISNLPLTELATNTHNSSIQGQQESRSRSSSLRKHTLSRNNSYSSNSWLHVGNISNVRNNHFNASTDSLLSINDFHPLYVLNRPAAGSVGGQPPQGSQNGLDLQPPSFSAADFHTPPNSQKGSITEITPPPTHTNNMNGFGTKNPLISSTNSMACDLEEFNFYSKPKSNTLPSRPNNLPFPTLTINVNGDSKMAPPHFPTNTLDSPFLSSSNSMDGGFSPYSAHSPLANGFMINPLLQQSSSIPPSPVSGMSQMALDSPGGPTDVPPTFNIASKVSLSEKKRDSLKLKRGIH</sequence>
<feature type="compositionally biased region" description="Low complexity" evidence="1">
    <location>
        <begin position="282"/>
        <end position="295"/>
    </location>
</feature>
<accession>A0A9P7V7W4</accession>
<dbReference type="Proteomes" id="UP000790833">
    <property type="component" value="Unassembled WGS sequence"/>
</dbReference>
<evidence type="ECO:0000313" key="3">
    <source>
        <dbReference type="Proteomes" id="UP000790833"/>
    </source>
</evidence>
<feature type="region of interest" description="Disordered" evidence="1">
    <location>
        <begin position="279"/>
        <end position="306"/>
    </location>
</feature>
<organism evidence="2 3">
    <name type="scientific">Scheffersomyces spartinae</name>
    <dbReference type="NCBI Taxonomy" id="45513"/>
    <lineage>
        <taxon>Eukaryota</taxon>
        <taxon>Fungi</taxon>
        <taxon>Dikarya</taxon>
        <taxon>Ascomycota</taxon>
        <taxon>Saccharomycotina</taxon>
        <taxon>Pichiomycetes</taxon>
        <taxon>Debaryomycetaceae</taxon>
        <taxon>Scheffersomyces</taxon>
    </lineage>
</organism>
<dbReference type="GeneID" id="66114880"/>